<dbReference type="Proteomes" id="UP000037210">
    <property type="component" value="Unassembled WGS sequence"/>
</dbReference>
<protein>
    <recommendedName>
        <fullName evidence="4">Major facilitator superfamily (MFS) profile domain-containing protein</fullName>
    </recommendedName>
</protein>
<keyword evidence="1" id="KW-0472">Membrane</keyword>
<accession>A0A0M0BSV7</accession>
<reference evidence="2 3" key="1">
    <citation type="submission" date="2015-06" db="EMBL/GenBank/DDBJ databases">
        <title>New insights into the roles of widespread benthic archaea in carbon and nitrogen cycling.</title>
        <authorList>
            <person name="Lazar C.S."/>
            <person name="Baker B.J."/>
            <person name="Seitz K.W."/>
            <person name="Hyde A.S."/>
            <person name="Dick G.J."/>
            <person name="Hinrichs K.-U."/>
            <person name="Teske A.P."/>
        </authorList>
    </citation>
    <scope>NUCLEOTIDE SEQUENCE [LARGE SCALE GENOMIC DNA]</scope>
    <source>
        <strain evidence="2">DG-45</strain>
    </source>
</reference>
<sequence>MSEEGRITLMGLATGLFGVVLIVLGLLLAYFSLGTDVDLVSPRMFTPIGLAVALIGGFMLVAREA</sequence>
<proteinExistence type="predicted"/>
<keyword evidence="1" id="KW-0812">Transmembrane</keyword>
<gene>
    <name evidence="2" type="ORF">AC482_00530</name>
</gene>
<name>A0A0M0BSV7_9ARCH</name>
<evidence type="ECO:0000313" key="2">
    <source>
        <dbReference type="EMBL" id="KON31509.1"/>
    </source>
</evidence>
<evidence type="ECO:0008006" key="4">
    <source>
        <dbReference type="Google" id="ProtNLM"/>
    </source>
</evidence>
<feature type="transmembrane region" description="Helical" evidence="1">
    <location>
        <begin position="44"/>
        <end position="62"/>
    </location>
</feature>
<dbReference type="AlphaFoldDB" id="A0A0M0BSV7"/>
<keyword evidence="1" id="KW-1133">Transmembrane helix</keyword>
<organism evidence="2 3">
    <name type="scientific">miscellaneous Crenarchaeota group-15 archaeon DG-45</name>
    <dbReference type="NCBI Taxonomy" id="1685127"/>
    <lineage>
        <taxon>Archaea</taxon>
        <taxon>Candidatus Bathyarchaeota</taxon>
        <taxon>MCG-15</taxon>
    </lineage>
</organism>
<comment type="caution">
    <text evidence="2">The sequence shown here is derived from an EMBL/GenBank/DDBJ whole genome shotgun (WGS) entry which is preliminary data.</text>
</comment>
<feature type="transmembrane region" description="Helical" evidence="1">
    <location>
        <begin position="7"/>
        <end position="32"/>
    </location>
</feature>
<dbReference type="EMBL" id="LFWZ01000003">
    <property type="protein sequence ID" value="KON31509.1"/>
    <property type="molecule type" value="Genomic_DNA"/>
</dbReference>
<evidence type="ECO:0000256" key="1">
    <source>
        <dbReference type="SAM" id="Phobius"/>
    </source>
</evidence>
<evidence type="ECO:0000313" key="3">
    <source>
        <dbReference type="Proteomes" id="UP000037210"/>
    </source>
</evidence>